<evidence type="ECO:0000313" key="1">
    <source>
        <dbReference type="EMBL" id="KAK9131843.1"/>
    </source>
</evidence>
<dbReference type="AlphaFoldDB" id="A0AAP0P5T1"/>
<dbReference type="EMBL" id="JBBNAG010000005">
    <property type="protein sequence ID" value="KAK9131843.1"/>
    <property type="molecule type" value="Genomic_DNA"/>
</dbReference>
<protein>
    <submittedName>
        <fullName evidence="1">Uncharacterized protein</fullName>
    </submittedName>
</protein>
<proteinExistence type="predicted"/>
<comment type="caution">
    <text evidence="1">The sequence shown here is derived from an EMBL/GenBank/DDBJ whole genome shotgun (WGS) entry which is preliminary data.</text>
</comment>
<evidence type="ECO:0000313" key="2">
    <source>
        <dbReference type="Proteomes" id="UP001419268"/>
    </source>
</evidence>
<name>A0AAP0P5T1_9MAGN</name>
<accession>A0AAP0P5T1</accession>
<dbReference type="Proteomes" id="UP001419268">
    <property type="component" value="Unassembled WGS sequence"/>
</dbReference>
<reference evidence="1 2" key="1">
    <citation type="submission" date="2024-01" db="EMBL/GenBank/DDBJ databases">
        <title>Genome assemblies of Stephania.</title>
        <authorList>
            <person name="Yang L."/>
        </authorList>
    </citation>
    <scope>NUCLEOTIDE SEQUENCE [LARGE SCALE GENOMIC DNA]</scope>
    <source>
        <strain evidence="1">JXDWG</strain>
        <tissue evidence="1">Leaf</tissue>
    </source>
</reference>
<gene>
    <name evidence="1" type="ORF">Scep_011371</name>
</gene>
<keyword evidence="2" id="KW-1185">Reference proteome</keyword>
<sequence length="70" mass="7613">MQLGFPSGRNPSVANLSPLWRVNSRPPPWAADVADHVGGPSFSFFSFLLLLSFFSSVRGGDIGRDSSFRV</sequence>
<organism evidence="1 2">
    <name type="scientific">Stephania cephalantha</name>
    <dbReference type="NCBI Taxonomy" id="152367"/>
    <lineage>
        <taxon>Eukaryota</taxon>
        <taxon>Viridiplantae</taxon>
        <taxon>Streptophyta</taxon>
        <taxon>Embryophyta</taxon>
        <taxon>Tracheophyta</taxon>
        <taxon>Spermatophyta</taxon>
        <taxon>Magnoliopsida</taxon>
        <taxon>Ranunculales</taxon>
        <taxon>Menispermaceae</taxon>
        <taxon>Menispermoideae</taxon>
        <taxon>Cissampelideae</taxon>
        <taxon>Stephania</taxon>
    </lineage>
</organism>